<feature type="transmembrane region" description="Helical" evidence="6">
    <location>
        <begin position="546"/>
        <end position="565"/>
    </location>
</feature>
<dbReference type="Pfam" id="PF13906">
    <property type="entry name" value="AA_permease_C"/>
    <property type="match status" value="1"/>
</dbReference>
<feature type="transmembrane region" description="Helical" evidence="6">
    <location>
        <begin position="160"/>
        <end position="181"/>
    </location>
</feature>
<keyword evidence="8" id="KW-1185">Reference proteome</keyword>
<keyword evidence="2 6" id="KW-0812">Transmembrane</keyword>
<feature type="domain" description="Cationic amino acid transporter C-terminal" evidence="7">
    <location>
        <begin position="575"/>
        <end position="625"/>
    </location>
</feature>
<evidence type="ECO:0000256" key="3">
    <source>
        <dbReference type="ARBA" id="ARBA00022989"/>
    </source>
</evidence>
<dbReference type="RefSeq" id="XP_041631218.1">
    <property type="nucleotide sequence ID" value="XM_041775284.2"/>
</dbReference>
<dbReference type="Pfam" id="PF13520">
    <property type="entry name" value="AA_permease_2"/>
    <property type="match status" value="1"/>
</dbReference>
<evidence type="ECO:0000256" key="5">
    <source>
        <dbReference type="SAM" id="MobiDB-lite"/>
    </source>
</evidence>
<accession>A0ABM3C5K9</accession>
<dbReference type="GeneID" id="108083323"/>
<dbReference type="PANTHER" id="PTHR43243:SF95">
    <property type="entry name" value="LD37241P"/>
    <property type="match status" value="1"/>
</dbReference>
<evidence type="ECO:0000313" key="9">
    <source>
        <dbReference type="RefSeq" id="XP_041631218.1"/>
    </source>
</evidence>
<feature type="transmembrane region" description="Helical" evidence="6">
    <location>
        <begin position="577"/>
        <end position="596"/>
    </location>
</feature>
<feature type="region of interest" description="Disordered" evidence="5">
    <location>
        <begin position="642"/>
        <end position="676"/>
    </location>
</feature>
<dbReference type="InterPro" id="IPR002293">
    <property type="entry name" value="AA/rel_permease1"/>
</dbReference>
<sequence length="676" mass="74344">MPAWWTYVESPLEFIVSACRIRSVFFVVPTRSQRSRVLFSTSADWVCKIQRASHQREITSLRFGASKTMTNFWKALTRRKTDDVNEGESKLARVLNLFDLTALGVGSTLGLGVYVLAGQVAFNIAGPAVTISFLIAAVASAFAGICYAEFAARVPKAGSAYVYSYVTIGEFVAFTIGWNLILEYVIGTASVARGLSGYFDSLINNDMSKALNESMHIDVDFLGDYPDFLSFGMVLLLAGILAFGAKESSFLNNIFTTVNLVTIAIVLVAGAMNANVDNWRIPEKDVPEGFGTGGFMPFGIAGVMAGAAKCFYGFVGFDCIATTGEEAINPKRNIPLSIVVSLIIIFLSYFGVSTVLTMMLPYYLQDKDAPFPHAFDAVEWYTIKWIVTIGAVFALCTSLLGAMFPLPRILYAMGNDGILFKKLSKVHNYTKTPLLATIVSGIFASIMALLFNLDQLVDMMSIGTLLAYTIVAICVLVLRYQDEEMSKVVSVKAPNVIRQFFNGNSYREPNSMTSAITKVGIVVFAIVCLVWCSFQKVFDLDSTGGIVALSLVGALLILICIVIAMQPVSTIELTFKVPLVPFVPCLSVFANLYLMFQLDLNTWIRFLIWIVIGYVIYFCYGMRNSTQITRARNHAEAASNALRDQNMGQHENPAFEPDSKAENGRLPPPYEYSEKL</sequence>
<evidence type="ECO:0000256" key="2">
    <source>
        <dbReference type="ARBA" id="ARBA00022692"/>
    </source>
</evidence>
<dbReference type="PANTHER" id="PTHR43243">
    <property type="entry name" value="INNER MEMBRANE TRANSPORTER YGJI-RELATED"/>
    <property type="match status" value="1"/>
</dbReference>
<feature type="transmembrane region" description="Helical" evidence="6">
    <location>
        <begin position="459"/>
        <end position="478"/>
    </location>
</feature>
<protein>
    <submittedName>
        <fullName evidence="9">Cationic amino acid transporter 3 isoform X1</fullName>
    </submittedName>
</protein>
<proteinExistence type="predicted"/>
<dbReference type="InterPro" id="IPR029485">
    <property type="entry name" value="CAT_C"/>
</dbReference>
<dbReference type="Proteomes" id="UP001652661">
    <property type="component" value="Chromosome 3L"/>
</dbReference>
<evidence type="ECO:0000256" key="1">
    <source>
        <dbReference type="ARBA" id="ARBA00004141"/>
    </source>
</evidence>
<feature type="transmembrane region" description="Helical" evidence="6">
    <location>
        <begin position="336"/>
        <end position="363"/>
    </location>
</feature>
<evidence type="ECO:0000256" key="6">
    <source>
        <dbReference type="SAM" id="Phobius"/>
    </source>
</evidence>
<comment type="subcellular location">
    <subcellularLocation>
        <location evidence="1">Membrane</location>
        <topology evidence="1">Multi-pass membrane protein</topology>
    </subcellularLocation>
</comment>
<feature type="transmembrane region" description="Helical" evidence="6">
    <location>
        <begin position="100"/>
        <end position="122"/>
    </location>
</feature>
<feature type="transmembrane region" description="Helical" evidence="6">
    <location>
        <begin position="257"/>
        <end position="274"/>
    </location>
</feature>
<evidence type="ECO:0000256" key="4">
    <source>
        <dbReference type="ARBA" id="ARBA00023136"/>
    </source>
</evidence>
<feature type="transmembrane region" description="Helical" evidence="6">
    <location>
        <begin position="128"/>
        <end position="148"/>
    </location>
</feature>
<organism evidence="8 9">
    <name type="scientific">Drosophila kikkawai</name>
    <name type="common">Fruit fly</name>
    <dbReference type="NCBI Taxonomy" id="30033"/>
    <lineage>
        <taxon>Eukaryota</taxon>
        <taxon>Metazoa</taxon>
        <taxon>Ecdysozoa</taxon>
        <taxon>Arthropoda</taxon>
        <taxon>Hexapoda</taxon>
        <taxon>Insecta</taxon>
        <taxon>Pterygota</taxon>
        <taxon>Neoptera</taxon>
        <taxon>Endopterygota</taxon>
        <taxon>Diptera</taxon>
        <taxon>Brachycera</taxon>
        <taxon>Muscomorpha</taxon>
        <taxon>Ephydroidea</taxon>
        <taxon>Drosophilidae</taxon>
        <taxon>Drosophila</taxon>
        <taxon>Sophophora</taxon>
    </lineage>
</organism>
<feature type="transmembrane region" description="Helical" evidence="6">
    <location>
        <begin position="228"/>
        <end position="245"/>
    </location>
</feature>
<evidence type="ECO:0000259" key="7">
    <source>
        <dbReference type="Pfam" id="PF13906"/>
    </source>
</evidence>
<name>A0ABM3C5K9_DROKI</name>
<gene>
    <name evidence="9" type="primary">slif</name>
</gene>
<feature type="transmembrane region" description="Helical" evidence="6">
    <location>
        <begin position="294"/>
        <end position="315"/>
    </location>
</feature>
<feature type="transmembrane region" description="Helical" evidence="6">
    <location>
        <begin position="515"/>
        <end position="534"/>
    </location>
</feature>
<dbReference type="Gene3D" id="1.20.1740.10">
    <property type="entry name" value="Amino acid/polyamine transporter I"/>
    <property type="match status" value="2"/>
</dbReference>
<evidence type="ECO:0000313" key="8">
    <source>
        <dbReference type="Proteomes" id="UP001652661"/>
    </source>
</evidence>
<feature type="transmembrane region" description="Helical" evidence="6">
    <location>
        <begin position="383"/>
        <end position="411"/>
    </location>
</feature>
<feature type="transmembrane region" description="Helical" evidence="6">
    <location>
        <begin position="602"/>
        <end position="620"/>
    </location>
</feature>
<keyword evidence="4 6" id="KW-0472">Membrane</keyword>
<feature type="transmembrane region" description="Helical" evidence="6">
    <location>
        <begin position="432"/>
        <end position="453"/>
    </location>
</feature>
<reference evidence="9" key="1">
    <citation type="submission" date="2025-08" db="UniProtKB">
        <authorList>
            <consortium name="RefSeq"/>
        </authorList>
    </citation>
    <scope>IDENTIFICATION</scope>
    <source>
        <strain evidence="9">14028-0561.14</strain>
        <tissue evidence="9">Whole fly</tissue>
    </source>
</reference>
<keyword evidence="3 6" id="KW-1133">Transmembrane helix</keyword>